<dbReference type="InterPro" id="IPR001304">
    <property type="entry name" value="C-type_lectin-like"/>
</dbReference>
<evidence type="ECO:0000313" key="2">
    <source>
        <dbReference type="Proteomes" id="UP000887540"/>
    </source>
</evidence>
<reference evidence="3" key="1">
    <citation type="submission" date="2022-11" db="UniProtKB">
        <authorList>
            <consortium name="WormBaseParasite"/>
        </authorList>
    </citation>
    <scope>IDENTIFICATION</scope>
</reference>
<keyword evidence="2" id="KW-1185">Reference proteome</keyword>
<dbReference type="WBParaSite" id="ACRNAN_scaffold4820.g11738.t1">
    <property type="protein sequence ID" value="ACRNAN_scaffold4820.g11738.t1"/>
    <property type="gene ID" value="ACRNAN_scaffold4820.g11738"/>
</dbReference>
<accession>A0A914E1G0</accession>
<dbReference type="Pfam" id="PF00059">
    <property type="entry name" value="Lectin_C"/>
    <property type="match status" value="1"/>
</dbReference>
<feature type="domain" description="C-type lectin" evidence="1">
    <location>
        <begin position="6"/>
        <end position="53"/>
    </location>
</feature>
<dbReference type="InterPro" id="IPR016187">
    <property type="entry name" value="CTDL_fold"/>
</dbReference>
<name>A0A914E1G0_9BILA</name>
<protein>
    <submittedName>
        <fullName evidence="3">C-type lectin domain-containing protein</fullName>
    </submittedName>
</protein>
<organism evidence="2 3">
    <name type="scientific">Acrobeloides nanus</name>
    <dbReference type="NCBI Taxonomy" id="290746"/>
    <lineage>
        <taxon>Eukaryota</taxon>
        <taxon>Metazoa</taxon>
        <taxon>Ecdysozoa</taxon>
        <taxon>Nematoda</taxon>
        <taxon>Chromadorea</taxon>
        <taxon>Rhabditida</taxon>
        <taxon>Tylenchina</taxon>
        <taxon>Cephalobomorpha</taxon>
        <taxon>Cephaloboidea</taxon>
        <taxon>Cephalobidae</taxon>
        <taxon>Acrobeloides</taxon>
    </lineage>
</organism>
<evidence type="ECO:0000313" key="3">
    <source>
        <dbReference type="WBParaSite" id="ACRNAN_scaffold4820.g11738.t1"/>
    </source>
</evidence>
<dbReference type="AlphaFoldDB" id="A0A914E1G0"/>
<evidence type="ECO:0000259" key="1">
    <source>
        <dbReference type="Pfam" id="PF00059"/>
    </source>
</evidence>
<dbReference type="SUPFAM" id="SSF56436">
    <property type="entry name" value="C-type lectin-like"/>
    <property type="match status" value="1"/>
</dbReference>
<sequence length="77" mass="8489">MYRETRKTIYDADNDCQALGGFLASIHGSATNKLIGAQLKKMDTYANKSVWIGGLIEIKSCITSHALNDQLFTLHVS</sequence>
<dbReference type="Gene3D" id="3.10.100.10">
    <property type="entry name" value="Mannose-Binding Protein A, subunit A"/>
    <property type="match status" value="1"/>
</dbReference>
<dbReference type="Proteomes" id="UP000887540">
    <property type="component" value="Unplaced"/>
</dbReference>
<proteinExistence type="predicted"/>
<dbReference type="InterPro" id="IPR016186">
    <property type="entry name" value="C-type_lectin-like/link_sf"/>
</dbReference>
<dbReference type="CDD" id="cd00037">
    <property type="entry name" value="CLECT"/>
    <property type="match status" value="1"/>
</dbReference>